<accession>A0ABV6C7H2</accession>
<sequence length="51" mass="5594">MTPKVGASMRGLHFQAVGAKGSHTKYMVHNDSEPGAYDRWVSVQNSAKPYT</sequence>
<protein>
    <submittedName>
        <fullName evidence="1">Uncharacterized protein</fullName>
    </submittedName>
</protein>
<dbReference type="RefSeq" id="WP_385875972.1">
    <property type="nucleotide sequence ID" value="NZ_JBHLXE010000024.1"/>
</dbReference>
<keyword evidence="2" id="KW-1185">Reference proteome</keyword>
<evidence type="ECO:0000313" key="2">
    <source>
        <dbReference type="Proteomes" id="UP001589758"/>
    </source>
</evidence>
<dbReference type="EMBL" id="JBHLXE010000024">
    <property type="protein sequence ID" value="MFC0178913.1"/>
    <property type="molecule type" value="Genomic_DNA"/>
</dbReference>
<evidence type="ECO:0000313" key="1">
    <source>
        <dbReference type="EMBL" id="MFC0178913.1"/>
    </source>
</evidence>
<organism evidence="1 2">
    <name type="scientific">Thorsellia kenyensis</name>
    <dbReference type="NCBI Taxonomy" id="1549888"/>
    <lineage>
        <taxon>Bacteria</taxon>
        <taxon>Pseudomonadati</taxon>
        <taxon>Pseudomonadota</taxon>
        <taxon>Gammaproteobacteria</taxon>
        <taxon>Enterobacterales</taxon>
        <taxon>Thorselliaceae</taxon>
        <taxon>Thorsellia</taxon>
    </lineage>
</organism>
<gene>
    <name evidence="1" type="ORF">ACFFIT_02195</name>
</gene>
<dbReference type="Proteomes" id="UP001589758">
    <property type="component" value="Unassembled WGS sequence"/>
</dbReference>
<comment type="caution">
    <text evidence="1">The sequence shown here is derived from an EMBL/GenBank/DDBJ whole genome shotgun (WGS) entry which is preliminary data.</text>
</comment>
<proteinExistence type="predicted"/>
<reference evidence="1 2" key="1">
    <citation type="submission" date="2024-09" db="EMBL/GenBank/DDBJ databases">
        <authorList>
            <person name="Sun Q."/>
            <person name="Mori K."/>
        </authorList>
    </citation>
    <scope>NUCLEOTIDE SEQUENCE [LARGE SCALE GENOMIC DNA]</scope>
    <source>
        <strain evidence="1 2">CCM 8545</strain>
    </source>
</reference>
<name>A0ABV6C7H2_9GAMM</name>